<evidence type="ECO:0000313" key="2">
    <source>
        <dbReference type="EMBL" id="DAF57722.1"/>
    </source>
</evidence>
<dbReference type="EMBL" id="BK032738">
    <property type="protein sequence ID" value="DAF57722.1"/>
    <property type="molecule type" value="Genomic_DNA"/>
</dbReference>
<dbReference type="Pfam" id="PF24032">
    <property type="entry name" value="YQBQ"/>
    <property type="match status" value="1"/>
</dbReference>
<dbReference type="InterPro" id="IPR056937">
    <property type="entry name" value="YqbQ/XkdQ"/>
</dbReference>
<sequence length="520" mass="57914">MADEQKKEEPKKSGRVLTKYPMPVPLEYQCVITNKDKTFLCDVLDDVQLTRGIDCEPSKLTIKIPKDDILDFTEGNHIEFKVNGELVFVGTVFEKSRDKSAIISVTAYDQLRYLKNKDCYVYGDITATDLIKNIAEDFGLKVGEIDNTVYKFPAKPQRLEKDKTLADIIQRALDLTTIQTQKYYQLYDDGGQLMLKSVTEGMKTDIYIDDDCMTDVDYKTSIDKDTYDMIKVYRTVPDGARKVLKNTYVEMDKEHIEEWGRLQCVLVPDAKDVDAVKRAANMLKLKNRKTRDIRLKGVIGDIRIRGGSLLYINKNFGDVNINQYMMVESVTHTFKTGVHLMDLDLFVTYEEERKTEVTKNEDAEAVKKIQAAQKTSEARHMGIGGMATGSGTAAQVDTAFSMSDGRVSPYGSVGCADTVCAAGSWYNKDLADEYNKGTASVPTLRGNLEAKGYVTESFNGYANKGDLLIYGDDDHVVIADGAGGCFGNSSSKGYAMHYGDAAYAWGNGELPSKVIRMGAT</sequence>
<accession>A0A8S5T4M0</accession>
<organism evidence="2">
    <name type="scientific">Myoviridae sp. ct31P9</name>
    <dbReference type="NCBI Taxonomy" id="2827657"/>
    <lineage>
        <taxon>Viruses</taxon>
        <taxon>Duplodnaviria</taxon>
        <taxon>Heunggongvirae</taxon>
        <taxon>Uroviricota</taxon>
        <taxon>Caudoviricetes</taxon>
    </lineage>
</organism>
<protein>
    <submittedName>
        <fullName evidence="2">43 kDa tail protein</fullName>
    </submittedName>
</protein>
<reference evidence="2" key="1">
    <citation type="journal article" date="2021" name="Proc. Natl. Acad. Sci. U.S.A.">
        <title>A Catalog of Tens of Thousands of Viruses from Human Metagenomes Reveals Hidden Associations with Chronic Diseases.</title>
        <authorList>
            <person name="Tisza M.J."/>
            <person name="Buck C.B."/>
        </authorList>
    </citation>
    <scope>NUCLEOTIDE SEQUENCE</scope>
    <source>
        <strain evidence="2">Ct31P9</strain>
    </source>
</reference>
<name>A0A8S5T4M0_9CAUD</name>
<proteinExistence type="predicted"/>
<evidence type="ECO:0000259" key="1">
    <source>
        <dbReference type="Pfam" id="PF24032"/>
    </source>
</evidence>
<feature type="domain" description="YqbQ/XkdQ" evidence="1">
    <location>
        <begin position="49"/>
        <end position="345"/>
    </location>
</feature>
<dbReference type="SUPFAM" id="SSF69279">
    <property type="entry name" value="Phage tail proteins"/>
    <property type="match status" value="1"/>
</dbReference>